<feature type="transmembrane region" description="Helical" evidence="1">
    <location>
        <begin position="229"/>
        <end position="250"/>
    </location>
</feature>
<protein>
    <submittedName>
        <fullName evidence="3">Putative acyltransferase</fullName>
    </submittedName>
</protein>
<accession>K9MAZ8</accession>
<dbReference type="InterPro" id="IPR002656">
    <property type="entry name" value="Acyl_transf_3_dom"/>
</dbReference>
<keyword evidence="1" id="KW-1133">Transmembrane helix</keyword>
<proteinExistence type="predicted"/>
<sequence length="371" mass="41309">MMNPPKLGFIDSLRGLAALYVLLYHFTPITTPPAAAPRWLAPFTGLGGSGVTLFFVVSAFTLCLSMDARKRDESTPLLNYYLRRFFRIAPLFYVWMALYCIRDKAVFGAVHSAAEIARSLLFVFNLSPGHEQGFVWASWTLGVEMLFYVFFPAVFRYARDFGRALAFFFIALLVRSFWHALVPHLIADQAVAATYYNFSLLRHLPTFAFGIVVYRAYGLLDIERARRYGIGELLVAAAVALLLALAYGFVRIGELEGLTVEAVIYGMLLVGLAIKTPAVLVNPLTRFYGKISYSVYLSHATTLFLMSKLFAAIYARVTYVTLAYLLSVTAGVAVVTALSWFTYTFIETPGNNLGKAVIRAIHRRRASSLAA</sequence>
<dbReference type="GO" id="GO:0016020">
    <property type="term" value="C:membrane"/>
    <property type="evidence" value="ECO:0007669"/>
    <property type="project" value="TreeGrafter"/>
</dbReference>
<reference evidence="3" key="1">
    <citation type="journal article" date="2012" name="BMC Microbiol.">
        <title>Detection of Burkholderia pseudomallei O-antigen serotypes in near-neighbor species.</title>
        <authorList>
            <person name="Stone J.K."/>
            <person name="Mayo M."/>
            <person name="Grasso S.A."/>
            <person name="Ginther J.L."/>
            <person name="Warrington S.D."/>
            <person name="Allender C.J."/>
            <person name="Doyle A."/>
            <person name="Georgia S."/>
            <person name="Kaestli M."/>
            <person name="Broomall S.M."/>
            <person name="Karavis M.A."/>
            <person name="Insalaco J.M."/>
            <person name="Hubbard K.S."/>
            <person name="McNew L.A."/>
            <person name="Gibbons H.S."/>
            <person name="Currie B.J."/>
            <person name="Keim P."/>
            <person name="Tuanyok A."/>
        </authorList>
    </citation>
    <scope>NUCLEOTIDE SEQUENCE</scope>
    <source>
        <strain evidence="3">82172</strain>
    </source>
</reference>
<organism evidence="3">
    <name type="scientific">Burkholderia thailandensis</name>
    <dbReference type="NCBI Taxonomy" id="57975"/>
    <lineage>
        <taxon>Bacteria</taxon>
        <taxon>Pseudomonadati</taxon>
        <taxon>Pseudomonadota</taxon>
        <taxon>Betaproteobacteria</taxon>
        <taxon>Burkholderiales</taxon>
        <taxon>Burkholderiaceae</taxon>
        <taxon>Burkholderia</taxon>
        <taxon>pseudomallei group</taxon>
    </lineage>
</organism>
<keyword evidence="3" id="KW-0012">Acyltransferase</keyword>
<feature type="transmembrane region" description="Helical" evidence="1">
    <location>
        <begin position="134"/>
        <end position="154"/>
    </location>
</feature>
<dbReference type="PANTHER" id="PTHR23028">
    <property type="entry name" value="ACETYLTRANSFERASE"/>
    <property type="match status" value="1"/>
</dbReference>
<keyword evidence="1" id="KW-0472">Membrane</keyword>
<dbReference type="EMBL" id="JQ783347">
    <property type="protein sequence ID" value="AFU10506.1"/>
    <property type="molecule type" value="Genomic_DNA"/>
</dbReference>
<name>K9MAZ8_BURTH</name>
<dbReference type="InterPro" id="IPR050879">
    <property type="entry name" value="Acyltransferase_3"/>
</dbReference>
<keyword evidence="3" id="KW-0808">Transferase</keyword>
<gene>
    <name evidence="3" type="ORF">Bt82172_LPSb05</name>
</gene>
<feature type="transmembrane region" description="Helical" evidence="1">
    <location>
        <begin position="200"/>
        <end position="217"/>
    </location>
</feature>
<evidence type="ECO:0000313" key="3">
    <source>
        <dbReference type="EMBL" id="AFU10506.1"/>
    </source>
</evidence>
<feature type="transmembrane region" description="Helical" evidence="1">
    <location>
        <begin position="7"/>
        <end position="27"/>
    </location>
</feature>
<feature type="transmembrane region" description="Helical" evidence="1">
    <location>
        <begin position="321"/>
        <end position="346"/>
    </location>
</feature>
<dbReference type="PANTHER" id="PTHR23028:SF53">
    <property type="entry name" value="ACYL_TRANSF_3 DOMAIN-CONTAINING PROTEIN"/>
    <property type="match status" value="1"/>
</dbReference>
<feature type="domain" description="Acyltransferase 3" evidence="2">
    <location>
        <begin position="9"/>
        <end position="343"/>
    </location>
</feature>
<feature type="transmembrane region" description="Helical" evidence="1">
    <location>
        <begin position="39"/>
        <end position="64"/>
    </location>
</feature>
<evidence type="ECO:0000256" key="1">
    <source>
        <dbReference type="SAM" id="Phobius"/>
    </source>
</evidence>
<feature type="transmembrane region" description="Helical" evidence="1">
    <location>
        <begin position="293"/>
        <end position="315"/>
    </location>
</feature>
<feature type="transmembrane region" description="Helical" evidence="1">
    <location>
        <begin position="262"/>
        <end position="281"/>
    </location>
</feature>
<feature type="transmembrane region" description="Helical" evidence="1">
    <location>
        <begin position="161"/>
        <end position="180"/>
    </location>
</feature>
<dbReference type="GO" id="GO:0016747">
    <property type="term" value="F:acyltransferase activity, transferring groups other than amino-acyl groups"/>
    <property type="evidence" value="ECO:0007669"/>
    <property type="project" value="InterPro"/>
</dbReference>
<dbReference type="AlphaFoldDB" id="K9MAZ8"/>
<keyword evidence="1" id="KW-0812">Transmembrane</keyword>
<evidence type="ECO:0000259" key="2">
    <source>
        <dbReference type="Pfam" id="PF01757"/>
    </source>
</evidence>
<dbReference type="GO" id="GO:0000271">
    <property type="term" value="P:polysaccharide biosynthetic process"/>
    <property type="evidence" value="ECO:0007669"/>
    <property type="project" value="TreeGrafter"/>
</dbReference>
<dbReference type="Pfam" id="PF01757">
    <property type="entry name" value="Acyl_transf_3"/>
    <property type="match status" value="1"/>
</dbReference>